<dbReference type="PANTHER" id="PTHR45224">
    <property type="entry name" value="OS01G0527900 PROTEIN-RELATED"/>
    <property type="match status" value="1"/>
</dbReference>
<dbReference type="InterPro" id="IPR001005">
    <property type="entry name" value="SANT/Myb"/>
</dbReference>
<evidence type="ECO:0000259" key="2">
    <source>
        <dbReference type="PROSITE" id="PS50090"/>
    </source>
</evidence>
<protein>
    <submittedName>
        <fullName evidence="3">Transposon protein, putative, ping/pong/SNOOPY sub-class</fullName>
    </submittedName>
</protein>
<evidence type="ECO:0000313" key="3">
    <source>
        <dbReference type="EMBL" id="RLN22048.1"/>
    </source>
</evidence>
<accession>A0A3L6SHH6</accession>
<proteinExistence type="predicted"/>
<name>A0A3L6SHH6_PANMI</name>
<sequence length="324" mass="36764">MNHSTFSPTSVCSKGTPSPIGSSAGGAAQLGSQDKETIDVEDDDTIQPARTNARSNATSDARSDRRLNWSNEEDIRLVSAWLHNSIDPVDGNDKKSYQYWSDVTSTYNSSTKCNRMRNRNQLKLRWERIKKPVTGFNGCYARITKVHQSGMSDDQKMDQAMRLYASKHSDKPFTLLHVWRILRHEKKWSAYMKKLSKEKEKSTPTDPAHLMNVEDALKQRPIGHKKVKDERNGKRKEPEAISAISDKLDKFIEASSKAEKIAEVQKNLANKKLEVAKEQTKSKMLDLYRDLLLCAPTSDLSEEAKAKRSKALECMKLALFSKDN</sequence>
<gene>
    <name evidence="3" type="ORF">C2845_PM07G23820</name>
</gene>
<dbReference type="AlphaFoldDB" id="A0A3L6SHH6"/>
<feature type="domain" description="Myb-like" evidence="2">
    <location>
        <begin position="61"/>
        <end position="130"/>
    </location>
</feature>
<dbReference type="Pfam" id="PF14303">
    <property type="entry name" value="NAM-associated"/>
    <property type="match status" value="1"/>
</dbReference>
<evidence type="ECO:0000256" key="1">
    <source>
        <dbReference type="SAM" id="MobiDB-lite"/>
    </source>
</evidence>
<dbReference type="STRING" id="4540.A0A3L6SHH6"/>
<feature type="compositionally biased region" description="Polar residues" evidence="1">
    <location>
        <begin position="48"/>
        <end position="60"/>
    </location>
</feature>
<dbReference type="Proteomes" id="UP000275267">
    <property type="component" value="Unassembled WGS sequence"/>
</dbReference>
<feature type="compositionally biased region" description="Low complexity" evidence="1">
    <location>
        <begin position="21"/>
        <end position="32"/>
    </location>
</feature>
<dbReference type="InterPro" id="IPR029466">
    <property type="entry name" value="NAM-associated_C"/>
</dbReference>
<reference evidence="4" key="1">
    <citation type="journal article" date="2019" name="Nat. Commun.">
        <title>The genome of broomcorn millet.</title>
        <authorList>
            <person name="Zou C."/>
            <person name="Miki D."/>
            <person name="Li D."/>
            <person name="Tang Q."/>
            <person name="Xiao L."/>
            <person name="Rajput S."/>
            <person name="Deng P."/>
            <person name="Jia W."/>
            <person name="Huang R."/>
            <person name="Zhang M."/>
            <person name="Sun Y."/>
            <person name="Hu J."/>
            <person name="Fu X."/>
            <person name="Schnable P.S."/>
            <person name="Li F."/>
            <person name="Zhang H."/>
            <person name="Feng B."/>
            <person name="Zhu X."/>
            <person name="Liu R."/>
            <person name="Schnable J.C."/>
            <person name="Zhu J.-K."/>
            <person name="Zhang H."/>
        </authorList>
    </citation>
    <scope>NUCLEOTIDE SEQUENCE [LARGE SCALE GENOMIC DNA]</scope>
</reference>
<evidence type="ECO:0000313" key="4">
    <source>
        <dbReference type="Proteomes" id="UP000275267"/>
    </source>
</evidence>
<dbReference type="PANTHER" id="PTHR45224:SF5">
    <property type="entry name" value="OS02G0311800 PROTEIN"/>
    <property type="match status" value="1"/>
</dbReference>
<organism evidence="3 4">
    <name type="scientific">Panicum miliaceum</name>
    <name type="common">Proso millet</name>
    <name type="synonym">Broomcorn millet</name>
    <dbReference type="NCBI Taxonomy" id="4540"/>
    <lineage>
        <taxon>Eukaryota</taxon>
        <taxon>Viridiplantae</taxon>
        <taxon>Streptophyta</taxon>
        <taxon>Embryophyta</taxon>
        <taxon>Tracheophyta</taxon>
        <taxon>Spermatophyta</taxon>
        <taxon>Magnoliopsida</taxon>
        <taxon>Liliopsida</taxon>
        <taxon>Poales</taxon>
        <taxon>Poaceae</taxon>
        <taxon>PACMAD clade</taxon>
        <taxon>Panicoideae</taxon>
        <taxon>Panicodae</taxon>
        <taxon>Paniceae</taxon>
        <taxon>Panicinae</taxon>
        <taxon>Panicum</taxon>
        <taxon>Panicum sect. Panicum</taxon>
    </lineage>
</organism>
<comment type="caution">
    <text evidence="3">The sequence shown here is derived from an EMBL/GenBank/DDBJ whole genome shotgun (WGS) entry which is preliminary data.</text>
</comment>
<feature type="compositionally biased region" description="Polar residues" evidence="1">
    <location>
        <begin position="1"/>
        <end position="20"/>
    </location>
</feature>
<dbReference type="OrthoDB" id="687262at2759"/>
<feature type="region of interest" description="Disordered" evidence="1">
    <location>
        <begin position="1"/>
        <end position="65"/>
    </location>
</feature>
<dbReference type="EMBL" id="PQIB02000004">
    <property type="protein sequence ID" value="RLN22048.1"/>
    <property type="molecule type" value="Genomic_DNA"/>
</dbReference>
<dbReference type="PROSITE" id="PS50090">
    <property type="entry name" value="MYB_LIKE"/>
    <property type="match status" value="1"/>
</dbReference>
<keyword evidence="4" id="KW-1185">Reference proteome</keyword>